<comment type="subunit">
    <text evidence="4">Monomer.</text>
</comment>
<dbReference type="InterPro" id="IPR035647">
    <property type="entry name" value="EFG_III/V"/>
</dbReference>
<dbReference type="InterPro" id="IPR027417">
    <property type="entry name" value="P-loop_NTPase"/>
</dbReference>
<dbReference type="EC" id="3.6.5.-" evidence="4"/>
<accession>A0A370WYN9</accession>
<dbReference type="PANTHER" id="PTHR42908:SF8">
    <property type="entry name" value="TR-TYPE G DOMAIN-CONTAINING PROTEIN"/>
    <property type="match status" value="1"/>
</dbReference>
<keyword evidence="4" id="KW-0690">Ribosome biogenesis</keyword>
<comment type="subcellular location">
    <subcellularLocation>
        <location evidence="4">Cytoplasm</location>
    </subcellularLocation>
    <text evidence="4">Binds to ribosomes.</text>
</comment>
<comment type="function">
    <text evidence="4">A 50S ribosomal subunit assembly protein with GTPase activity, required for 50S subunit assembly at low temperatures, may also play a role in translation. Binds GTP and analogs. Binds the 70S ribosome between the 30S and 50S subunits, in a similar position as ribosome-bound EF-G; it contacts a number of ribosomal proteins, both rRNAs and the A-site tRNA.</text>
</comment>
<keyword evidence="4" id="KW-0694">RNA-binding</keyword>
<gene>
    <name evidence="6" type="primary">typA</name>
    <name evidence="4" type="synonym">bipA</name>
    <name evidence="6" type="ORF">DWU98_11065</name>
</gene>
<dbReference type="InterPro" id="IPR000640">
    <property type="entry name" value="EFG_V-like"/>
</dbReference>
<dbReference type="CDD" id="cd16263">
    <property type="entry name" value="BipA_III"/>
    <property type="match status" value="1"/>
</dbReference>
<feature type="binding site" evidence="4">
    <location>
        <begin position="129"/>
        <end position="132"/>
    </location>
    <ligand>
        <name>GTP</name>
        <dbReference type="ChEBI" id="CHEBI:37565"/>
    </ligand>
</feature>
<dbReference type="Pfam" id="PF00679">
    <property type="entry name" value="EFG_C"/>
    <property type="match status" value="1"/>
</dbReference>
<dbReference type="Gene3D" id="2.40.50.250">
    <property type="entry name" value="bipa protein"/>
    <property type="match status" value="1"/>
</dbReference>
<dbReference type="Gene3D" id="3.30.70.240">
    <property type="match status" value="1"/>
</dbReference>
<dbReference type="NCBIfam" id="TIGR01394">
    <property type="entry name" value="TypA_BipA"/>
    <property type="match status" value="1"/>
</dbReference>
<dbReference type="GO" id="GO:0097216">
    <property type="term" value="F:guanosine tetraphosphate binding"/>
    <property type="evidence" value="ECO:0007669"/>
    <property type="project" value="UniProtKB-ARBA"/>
</dbReference>
<dbReference type="CDD" id="cd03710">
    <property type="entry name" value="BipA_TypA_C"/>
    <property type="match status" value="1"/>
</dbReference>
<dbReference type="InterPro" id="IPR042116">
    <property type="entry name" value="TypA/BipA_C"/>
</dbReference>
<dbReference type="InterPro" id="IPR047043">
    <property type="entry name" value="BipA_III"/>
</dbReference>
<dbReference type="InterPro" id="IPR005225">
    <property type="entry name" value="Small_GTP-bd"/>
</dbReference>
<dbReference type="HAMAP" id="MF_00849">
    <property type="entry name" value="BipA"/>
    <property type="match status" value="1"/>
</dbReference>
<keyword evidence="4" id="KW-0820">tRNA-binding</keyword>
<keyword evidence="4" id="KW-0963">Cytoplasm</keyword>
<dbReference type="Pfam" id="PF03144">
    <property type="entry name" value="GTP_EFTU_D2"/>
    <property type="match status" value="1"/>
</dbReference>
<evidence type="ECO:0000256" key="3">
    <source>
        <dbReference type="ARBA" id="ARBA00048548"/>
    </source>
</evidence>
<dbReference type="GO" id="GO:1990904">
    <property type="term" value="C:ribonucleoprotein complex"/>
    <property type="evidence" value="ECO:0007669"/>
    <property type="project" value="TreeGrafter"/>
</dbReference>
<dbReference type="EMBL" id="QRBE01000006">
    <property type="protein sequence ID" value="RDS81085.1"/>
    <property type="molecule type" value="Genomic_DNA"/>
</dbReference>
<evidence type="ECO:0000313" key="7">
    <source>
        <dbReference type="Proteomes" id="UP000254258"/>
    </source>
</evidence>
<keyword evidence="4" id="KW-0378">Hydrolase</keyword>
<dbReference type="OrthoDB" id="9801472at2"/>
<dbReference type="PROSITE" id="PS00301">
    <property type="entry name" value="G_TR_1"/>
    <property type="match status" value="1"/>
</dbReference>
<dbReference type="SUPFAM" id="SSF50447">
    <property type="entry name" value="Translation proteins"/>
    <property type="match status" value="1"/>
</dbReference>
<dbReference type="Gene3D" id="3.40.50.300">
    <property type="entry name" value="P-loop containing nucleotide triphosphate hydrolases"/>
    <property type="match status" value="1"/>
</dbReference>
<dbReference type="InterPro" id="IPR006298">
    <property type="entry name" value="BipA"/>
</dbReference>
<comment type="catalytic activity">
    <reaction evidence="3 4">
        <text>GTP + H2O = GDP + phosphate + H(+)</text>
        <dbReference type="Rhea" id="RHEA:19669"/>
        <dbReference type="ChEBI" id="CHEBI:15377"/>
        <dbReference type="ChEBI" id="CHEBI:15378"/>
        <dbReference type="ChEBI" id="CHEBI:37565"/>
        <dbReference type="ChEBI" id="CHEBI:43474"/>
        <dbReference type="ChEBI" id="CHEBI:58189"/>
    </reaction>
</comment>
<dbReference type="Proteomes" id="UP000254258">
    <property type="component" value="Unassembled WGS sequence"/>
</dbReference>
<protein>
    <recommendedName>
        <fullName evidence="4">Large ribosomal subunit assembly factor BipA</fullName>
        <ecNumber evidence="4">3.6.5.-</ecNumber>
    </recommendedName>
    <alternativeName>
        <fullName evidence="4">GTP-binding protein BipA</fullName>
    </alternativeName>
</protein>
<dbReference type="NCBIfam" id="TIGR00231">
    <property type="entry name" value="small_GTP"/>
    <property type="match status" value="1"/>
</dbReference>
<dbReference type="GO" id="GO:0019843">
    <property type="term" value="F:rRNA binding"/>
    <property type="evidence" value="ECO:0007669"/>
    <property type="project" value="UniProtKB-KW"/>
</dbReference>
<comment type="caution">
    <text evidence="6">The sequence shown here is derived from an EMBL/GenBank/DDBJ whole genome shotgun (WGS) entry which is preliminary data.</text>
</comment>
<keyword evidence="2 4" id="KW-0342">GTP-binding</keyword>
<dbReference type="InterPro" id="IPR047041">
    <property type="entry name" value="BipA_GTP-bd_dom"/>
</dbReference>
<dbReference type="FunFam" id="3.40.50.300:FF:000055">
    <property type="entry name" value="GTP-binding protein TypA"/>
    <property type="match status" value="1"/>
</dbReference>
<feature type="domain" description="Tr-type G" evidence="5">
    <location>
        <begin position="4"/>
        <end position="199"/>
    </location>
</feature>
<dbReference type="Gene3D" id="2.40.30.10">
    <property type="entry name" value="Translation factors"/>
    <property type="match status" value="1"/>
</dbReference>
<dbReference type="CDD" id="cd01891">
    <property type="entry name" value="TypA_BipA"/>
    <property type="match status" value="1"/>
</dbReference>
<proteinExistence type="inferred from homology"/>
<evidence type="ECO:0000256" key="2">
    <source>
        <dbReference type="ARBA" id="ARBA00023134"/>
    </source>
</evidence>
<dbReference type="GO" id="GO:0043022">
    <property type="term" value="F:ribosome binding"/>
    <property type="evidence" value="ECO:0007669"/>
    <property type="project" value="UniProtKB-UniRule"/>
</dbReference>
<dbReference type="GO" id="GO:0003924">
    <property type="term" value="F:GTPase activity"/>
    <property type="evidence" value="ECO:0007669"/>
    <property type="project" value="UniProtKB-UniRule"/>
</dbReference>
<dbReference type="Gene3D" id="3.30.70.870">
    <property type="entry name" value="Elongation Factor G (Translational Gtpase), domain 3"/>
    <property type="match status" value="1"/>
</dbReference>
<dbReference type="FunFam" id="3.30.70.870:FF:000003">
    <property type="entry name" value="GTP-binding protein TypA"/>
    <property type="match status" value="1"/>
</dbReference>
<reference evidence="6 7" key="1">
    <citation type="submission" date="2018-07" db="EMBL/GenBank/DDBJ databases">
        <title>Dyella monticola sp. nov. and Dyella psychrodurans sp. nov. isolated from monsoon evergreen broad-leaved forest soil of Dinghu Mountain, China.</title>
        <authorList>
            <person name="Gao Z."/>
            <person name="Qiu L."/>
        </authorList>
    </citation>
    <scope>NUCLEOTIDE SEQUENCE [LARGE SCALE GENOMIC DNA]</scope>
    <source>
        <strain evidence="6 7">4G-K06</strain>
    </source>
</reference>
<sequence>MSIENLRNIAIVAHVDHGKTTLVDQLLKQSGTLSERTVLAERVMDSNDQEKERGITILAKNTAITWRDNRINIVDTPGHADFGGEVERVLSMVDTVLILVDAMDGPMPQTRFVTQKAFAMGFKPIVVVNKIDRPGSRPEWVVEQVWDLFDRLGATPEQMDFPIVYASALNGYASLDENAREGDMTPLYQAIMEHAPKPEVDPTGPFQMRISQLDYNNFVGVIGIGRIQRGTLKKNMPVAVIDRHGKKRQGKVLQVLGFLGLERIEQDSAEAGDIVAISGIQELTISDTVCALDTPEALPALTVDEPTISMTFQVNNSPFAGNKDLSGGKFLTSRQLKDRLEREQVHNVALRVEQGSDADKFLVSGRGELHLSVLIENMRREGYELAVSRPEVIIKDIDGQKMEPFEQLVIDVEETHQGPVMERLGVRKGQLKNMEPDGKGRVRLEYMIPARGLIGFQNQFKTLTQGSGLLFHVFDHYGPKEEGQIAKRLNGVMIANAAGTTPAYSLGPLQDRGKLFAAEGDSIYEGQLVGIHAKDNDLTVNAIKPKPLTNMRASGKDDAIQLTPATKFSLEQALDFIDDDELVEVTPKEIRLRKKHLTENDRKKASRGA</sequence>
<dbReference type="GO" id="GO:0009409">
    <property type="term" value="P:response to cold"/>
    <property type="evidence" value="ECO:0007669"/>
    <property type="project" value="UniProtKB-ARBA"/>
</dbReference>
<dbReference type="SUPFAM" id="SSF52540">
    <property type="entry name" value="P-loop containing nucleoside triphosphate hydrolases"/>
    <property type="match status" value="1"/>
</dbReference>
<organism evidence="6 7">
    <name type="scientific">Dyella monticola</name>
    <dbReference type="NCBI Taxonomy" id="1927958"/>
    <lineage>
        <taxon>Bacteria</taxon>
        <taxon>Pseudomonadati</taxon>
        <taxon>Pseudomonadota</taxon>
        <taxon>Gammaproteobacteria</taxon>
        <taxon>Lysobacterales</taxon>
        <taxon>Rhodanobacteraceae</taxon>
        <taxon>Dyella</taxon>
    </lineage>
</organism>
<comment type="similarity">
    <text evidence="4">Belongs to the TRAFAC class translation factor GTPase superfamily. Classic translation factor GTPase family. BipA subfamily.</text>
</comment>
<dbReference type="SUPFAM" id="SSF54980">
    <property type="entry name" value="EF-G C-terminal domain-like"/>
    <property type="match status" value="2"/>
</dbReference>
<evidence type="ECO:0000256" key="4">
    <source>
        <dbReference type="HAMAP-Rule" id="MF_00849"/>
    </source>
</evidence>
<dbReference type="PRINTS" id="PR00315">
    <property type="entry name" value="ELONGATNFCT"/>
</dbReference>
<dbReference type="GO" id="GO:0000027">
    <property type="term" value="P:ribosomal large subunit assembly"/>
    <property type="evidence" value="ECO:0007669"/>
    <property type="project" value="UniProtKB-UniRule"/>
</dbReference>
<dbReference type="GO" id="GO:0005525">
    <property type="term" value="F:GTP binding"/>
    <property type="evidence" value="ECO:0007669"/>
    <property type="project" value="UniProtKB-UniRule"/>
</dbReference>
<evidence type="ECO:0000259" key="5">
    <source>
        <dbReference type="PROSITE" id="PS51722"/>
    </source>
</evidence>
<dbReference type="InterPro" id="IPR004161">
    <property type="entry name" value="EFTu-like_2"/>
</dbReference>
<dbReference type="PROSITE" id="PS51722">
    <property type="entry name" value="G_TR_2"/>
    <property type="match status" value="1"/>
</dbReference>
<dbReference type="AlphaFoldDB" id="A0A370WYN9"/>
<dbReference type="GO" id="GO:0010467">
    <property type="term" value="P:gene expression"/>
    <property type="evidence" value="ECO:0007669"/>
    <property type="project" value="UniProtKB-ARBA"/>
</dbReference>
<dbReference type="FunFam" id="2.40.50.250:FF:000001">
    <property type="entry name" value="GTP-binding protein TypA"/>
    <property type="match status" value="1"/>
</dbReference>
<dbReference type="GO" id="GO:0005829">
    <property type="term" value="C:cytosol"/>
    <property type="evidence" value="ECO:0007669"/>
    <property type="project" value="TreeGrafter"/>
</dbReference>
<dbReference type="InterPro" id="IPR000795">
    <property type="entry name" value="T_Tr_GTP-bd_dom"/>
</dbReference>
<keyword evidence="4" id="KW-0699">rRNA-binding</keyword>
<dbReference type="Pfam" id="PF00009">
    <property type="entry name" value="GTP_EFTU"/>
    <property type="match status" value="1"/>
</dbReference>
<dbReference type="FunFam" id="3.30.70.240:FF:000002">
    <property type="entry name" value="GTP-binding protein TypA"/>
    <property type="match status" value="1"/>
</dbReference>
<dbReference type="FunFam" id="2.40.30.10:FF:000016">
    <property type="entry name" value="GTP-binding protein TypA"/>
    <property type="match status" value="1"/>
</dbReference>
<dbReference type="InterPro" id="IPR009000">
    <property type="entry name" value="Transl_B-barrel_sf"/>
</dbReference>
<keyword evidence="1 4" id="KW-0547">Nucleotide-binding</keyword>
<name>A0A370WYN9_9GAMM</name>
<feature type="binding site" evidence="4">
    <location>
        <begin position="16"/>
        <end position="21"/>
    </location>
    <ligand>
        <name>GTP</name>
        <dbReference type="ChEBI" id="CHEBI:37565"/>
    </ligand>
</feature>
<evidence type="ECO:0000256" key="1">
    <source>
        <dbReference type="ARBA" id="ARBA00022741"/>
    </source>
</evidence>
<dbReference type="GO" id="GO:0000049">
    <property type="term" value="F:tRNA binding"/>
    <property type="evidence" value="ECO:0007669"/>
    <property type="project" value="UniProtKB-KW"/>
</dbReference>
<dbReference type="PANTHER" id="PTHR42908">
    <property type="entry name" value="TRANSLATION ELONGATION FACTOR-RELATED"/>
    <property type="match status" value="1"/>
</dbReference>
<dbReference type="InterPro" id="IPR048876">
    <property type="entry name" value="BipA_C"/>
</dbReference>
<dbReference type="Pfam" id="PF21018">
    <property type="entry name" value="BipA_C"/>
    <property type="match status" value="1"/>
</dbReference>
<evidence type="ECO:0000313" key="6">
    <source>
        <dbReference type="EMBL" id="RDS81085.1"/>
    </source>
</evidence>
<dbReference type="CDD" id="cd03691">
    <property type="entry name" value="BipA_TypA_II"/>
    <property type="match status" value="1"/>
</dbReference>
<keyword evidence="7" id="KW-1185">Reference proteome</keyword>
<dbReference type="RefSeq" id="WP_115495640.1">
    <property type="nucleotide sequence ID" value="NZ_QRBE01000006.1"/>
</dbReference>
<dbReference type="InterPro" id="IPR047042">
    <property type="entry name" value="BipA_II"/>
</dbReference>
<dbReference type="InterPro" id="IPR031157">
    <property type="entry name" value="G_TR_CS"/>
</dbReference>
<dbReference type="InterPro" id="IPR035651">
    <property type="entry name" value="BipA_V"/>
</dbReference>
<dbReference type="SMART" id="SM00838">
    <property type="entry name" value="EFG_C"/>
    <property type="match status" value="1"/>
</dbReference>